<name>A0A2J6R3V3_HYAVF</name>
<dbReference type="EMBL" id="KZ613956">
    <property type="protein sequence ID" value="PMD33204.1"/>
    <property type="molecule type" value="Genomic_DNA"/>
</dbReference>
<reference evidence="2 3" key="1">
    <citation type="submission" date="2016-04" db="EMBL/GenBank/DDBJ databases">
        <title>A degradative enzymes factory behind the ericoid mycorrhizal symbiosis.</title>
        <authorList>
            <consortium name="DOE Joint Genome Institute"/>
            <person name="Martino E."/>
            <person name="Morin E."/>
            <person name="Grelet G."/>
            <person name="Kuo A."/>
            <person name="Kohler A."/>
            <person name="Daghino S."/>
            <person name="Barry K."/>
            <person name="Choi C."/>
            <person name="Cichocki N."/>
            <person name="Clum A."/>
            <person name="Copeland A."/>
            <person name="Hainaut M."/>
            <person name="Haridas S."/>
            <person name="Labutti K."/>
            <person name="Lindquist E."/>
            <person name="Lipzen A."/>
            <person name="Khouja H.-R."/>
            <person name="Murat C."/>
            <person name="Ohm R."/>
            <person name="Olson A."/>
            <person name="Spatafora J."/>
            <person name="Veneault-Fourrey C."/>
            <person name="Henrissat B."/>
            <person name="Grigoriev I."/>
            <person name="Martin F."/>
            <person name="Perotto S."/>
        </authorList>
    </citation>
    <scope>NUCLEOTIDE SEQUENCE [LARGE SCALE GENOMIC DNA]</scope>
    <source>
        <strain evidence="2 3">F</strain>
    </source>
</reference>
<dbReference type="Proteomes" id="UP000235786">
    <property type="component" value="Unassembled WGS sequence"/>
</dbReference>
<organism evidence="2 3">
    <name type="scientific">Hyaloscypha variabilis (strain UAMH 11265 / GT02V1 / F)</name>
    <name type="common">Meliniomyces variabilis</name>
    <dbReference type="NCBI Taxonomy" id="1149755"/>
    <lineage>
        <taxon>Eukaryota</taxon>
        <taxon>Fungi</taxon>
        <taxon>Dikarya</taxon>
        <taxon>Ascomycota</taxon>
        <taxon>Pezizomycotina</taxon>
        <taxon>Leotiomycetes</taxon>
        <taxon>Helotiales</taxon>
        <taxon>Hyaloscyphaceae</taxon>
        <taxon>Hyaloscypha</taxon>
        <taxon>Hyaloscypha variabilis</taxon>
    </lineage>
</organism>
<protein>
    <submittedName>
        <fullName evidence="2">Uncharacterized protein</fullName>
    </submittedName>
</protein>
<keyword evidence="1" id="KW-0472">Membrane</keyword>
<sequence>MECQERGMRYRARLRLKLMLISRFLRGTGDWESNEADSETFNACLDYHYYLQFHMIMIWISLSILGFFAVLLSEQQTDAGEAFAEWWENKLRSQREKGVGKSWNIVMGNNGYSALPYKLLYTILSPPCYLPPPTSNCLSPIGESQDPRVWYCTRCMMPDRKGDGPASIFSSPFFPLSILRFSAGGAAHRLCSVHRAQRCASIIHKVPRYGICTRFSL</sequence>
<feature type="transmembrane region" description="Helical" evidence="1">
    <location>
        <begin position="49"/>
        <end position="72"/>
    </location>
</feature>
<gene>
    <name evidence="2" type="ORF">L207DRAFT_167614</name>
</gene>
<proteinExistence type="predicted"/>
<evidence type="ECO:0000256" key="1">
    <source>
        <dbReference type="SAM" id="Phobius"/>
    </source>
</evidence>
<keyword evidence="3" id="KW-1185">Reference proteome</keyword>
<evidence type="ECO:0000313" key="2">
    <source>
        <dbReference type="EMBL" id="PMD33204.1"/>
    </source>
</evidence>
<keyword evidence="1" id="KW-1133">Transmembrane helix</keyword>
<evidence type="ECO:0000313" key="3">
    <source>
        <dbReference type="Proteomes" id="UP000235786"/>
    </source>
</evidence>
<accession>A0A2J6R3V3</accession>
<keyword evidence="1" id="KW-0812">Transmembrane</keyword>
<dbReference type="AlphaFoldDB" id="A0A2J6R3V3"/>